<reference evidence="1" key="2">
    <citation type="journal article" date="2015" name="Data Brief">
        <title>Shoot transcriptome of the giant reed, Arundo donax.</title>
        <authorList>
            <person name="Barrero R.A."/>
            <person name="Guerrero F.D."/>
            <person name="Moolhuijzen P."/>
            <person name="Goolsby J.A."/>
            <person name="Tidwell J."/>
            <person name="Bellgard S.E."/>
            <person name="Bellgard M.I."/>
        </authorList>
    </citation>
    <scope>NUCLEOTIDE SEQUENCE</scope>
    <source>
        <tissue evidence="1">Shoot tissue taken approximately 20 cm above the soil surface</tissue>
    </source>
</reference>
<accession>A0A0A9ANG2</accession>
<sequence length="13" mass="1471">MTRSCGSRRTGRC</sequence>
<organism evidence="1">
    <name type="scientific">Arundo donax</name>
    <name type="common">Giant reed</name>
    <name type="synonym">Donax arundinaceus</name>
    <dbReference type="NCBI Taxonomy" id="35708"/>
    <lineage>
        <taxon>Eukaryota</taxon>
        <taxon>Viridiplantae</taxon>
        <taxon>Streptophyta</taxon>
        <taxon>Embryophyta</taxon>
        <taxon>Tracheophyta</taxon>
        <taxon>Spermatophyta</taxon>
        <taxon>Magnoliopsida</taxon>
        <taxon>Liliopsida</taxon>
        <taxon>Poales</taxon>
        <taxon>Poaceae</taxon>
        <taxon>PACMAD clade</taxon>
        <taxon>Arundinoideae</taxon>
        <taxon>Arundineae</taxon>
        <taxon>Arundo</taxon>
    </lineage>
</organism>
<reference evidence="1" key="1">
    <citation type="submission" date="2014-09" db="EMBL/GenBank/DDBJ databases">
        <authorList>
            <person name="Magalhaes I.L.F."/>
            <person name="Oliveira U."/>
            <person name="Santos F.R."/>
            <person name="Vidigal T.H.D.A."/>
            <person name="Brescovit A.D."/>
            <person name="Santos A.J."/>
        </authorList>
    </citation>
    <scope>NUCLEOTIDE SEQUENCE</scope>
    <source>
        <tissue evidence="1">Shoot tissue taken approximately 20 cm above the soil surface</tissue>
    </source>
</reference>
<name>A0A0A9ANG2_ARUDO</name>
<evidence type="ECO:0000313" key="1">
    <source>
        <dbReference type="EMBL" id="JAD52651.1"/>
    </source>
</evidence>
<dbReference type="EMBL" id="GBRH01245244">
    <property type="protein sequence ID" value="JAD52651.1"/>
    <property type="molecule type" value="Transcribed_RNA"/>
</dbReference>
<proteinExistence type="predicted"/>
<protein>
    <submittedName>
        <fullName evidence="1">Uncharacterized protein</fullName>
    </submittedName>
</protein>